<dbReference type="SMART" id="SM00487">
    <property type="entry name" value="DEXDc"/>
    <property type="match status" value="1"/>
</dbReference>
<protein>
    <recommendedName>
        <fullName evidence="5">DNA 3'-5' helicase</fullName>
        <ecNumber evidence="5">5.6.2.4</ecNumber>
    </recommendedName>
</protein>
<evidence type="ECO:0000256" key="5">
    <source>
        <dbReference type="ARBA" id="ARBA00034808"/>
    </source>
</evidence>
<keyword evidence="9" id="KW-0378">Hydrolase</keyword>
<evidence type="ECO:0000256" key="3">
    <source>
        <dbReference type="ARBA" id="ARBA00023235"/>
    </source>
</evidence>
<dbReference type="InterPro" id="IPR011545">
    <property type="entry name" value="DEAD/DEAH_box_helicase_dom"/>
</dbReference>
<dbReference type="GO" id="GO:0000724">
    <property type="term" value="P:double-strand break repair via homologous recombination"/>
    <property type="evidence" value="ECO:0007669"/>
    <property type="project" value="TreeGrafter"/>
</dbReference>
<dbReference type="Gene3D" id="3.40.50.300">
    <property type="entry name" value="P-loop containing nucleotide triphosphate hydrolases"/>
    <property type="match status" value="1"/>
</dbReference>
<feature type="region of interest" description="Disordered" evidence="7">
    <location>
        <begin position="380"/>
        <end position="436"/>
    </location>
</feature>
<evidence type="ECO:0000256" key="7">
    <source>
        <dbReference type="SAM" id="MobiDB-lite"/>
    </source>
</evidence>
<feature type="non-terminal residue" evidence="9">
    <location>
        <position position="1220"/>
    </location>
</feature>
<feature type="region of interest" description="Disordered" evidence="7">
    <location>
        <begin position="1090"/>
        <end position="1220"/>
    </location>
</feature>
<evidence type="ECO:0000256" key="6">
    <source>
        <dbReference type="SAM" id="Coils"/>
    </source>
</evidence>
<dbReference type="Proteomes" id="UP000669903">
    <property type="component" value="Unassembled WGS sequence"/>
</dbReference>
<dbReference type="GO" id="GO:0005524">
    <property type="term" value="F:ATP binding"/>
    <property type="evidence" value="ECO:0007669"/>
    <property type="project" value="InterPro"/>
</dbReference>
<feature type="compositionally biased region" description="Basic and acidic residues" evidence="7">
    <location>
        <begin position="680"/>
        <end position="695"/>
    </location>
</feature>
<dbReference type="SUPFAM" id="SSF52540">
    <property type="entry name" value="P-loop containing nucleoside triphosphate hydrolases"/>
    <property type="match status" value="1"/>
</dbReference>
<dbReference type="AlphaFoldDB" id="A0A836KEK4"/>
<dbReference type="PROSITE" id="PS51192">
    <property type="entry name" value="HELICASE_ATP_BIND_1"/>
    <property type="match status" value="1"/>
</dbReference>
<name>A0A836KEK4_9HYME</name>
<reference evidence="9" key="1">
    <citation type="submission" date="2020-03" db="EMBL/GenBank/DDBJ databases">
        <title>Relaxed selection underlies rapid genomic changes in the transitions from sociality to social parasitism in ants.</title>
        <authorList>
            <person name="Bi X."/>
        </authorList>
    </citation>
    <scope>NUCLEOTIDE SEQUENCE</scope>
    <source>
        <strain evidence="9">BGI-DK2014a</strain>
        <tissue evidence="9">Whole body</tissue>
    </source>
</reference>
<dbReference type="GO" id="GO:0043138">
    <property type="term" value="F:3'-5' DNA helicase activity"/>
    <property type="evidence" value="ECO:0007669"/>
    <property type="project" value="UniProtKB-EC"/>
</dbReference>
<organism evidence="9 10">
    <name type="scientific">Acromyrmex charruanus</name>
    <dbReference type="NCBI Taxonomy" id="2715315"/>
    <lineage>
        <taxon>Eukaryota</taxon>
        <taxon>Metazoa</taxon>
        <taxon>Ecdysozoa</taxon>
        <taxon>Arthropoda</taxon>
        <taxon>Hexapoda</taxon>
        <taxon>Insecta</taxon>
        <taxon>Pterygota</taxon>
        <taxon>Neoptera</taxon>
        <taxon>Endopterygota</taxon>
        <taxon>Hymenoptera</taxon>
        <taxon>Apocrita</taxon>
        <taxon>Aculeata</taxon>
        <taxon>Formicoidea</taxon>
        <taxon>Formicidae</taxon>
        <taxon>Myrmicinae</taxon>
        <taxon>Acromyrmex</taxon>
    </lineage>
</organism>
<dbReference type="GO" id="GO:0005694">
    <property type="term" value="C:chromosome"/>
    <property type="evidence" value="ECO:0007669"/>
    <property type="project" value="TreeGrafter"/>
</dbReference>
<dbReference type="PANTHER" id="PTHR13710:SF105">
    <property type="entry name" value="ATP-DEPENDENT DNA HELICASE Q1"/>
    <property type="match status" value="1"/>
</dbReference>
<keyword evidence="6" id="KW-0175">Coiled coil</keyword>
<gene>
    <name evidence="9" type="primary">Recql_0</name>
    <name evidence="9" type="ORF">G6Z76_0000412</name>
</gene>
<feature type="compositionally biased region" description="Low complexity" evidence="7">
    <location>
        <begin position="628"/>
        <end position="639"/>
    </location>
</feature>
<feature type="coiled-coil region" evidence="6">
    <location>
        <begin position="17"/>
        <end position="51"/>
    </location>
</feature>
<dbReference type="PANTHER" id="PTHR13710">
    <property type="entry name" value="DNA HELICASE RECQ FAMILY MEMBER"/>
    <property type="match status" value="1"/>
</dbReference>
<dbReference type="InterPro" id="IPR014001">
    <property type="entry name" value="Helicase_ATP-bd"/>
</dbReference>
<keyword evidence="9" id="KW-0067">ATP-binding</keyword>
<feature type="compositionally biased region" description="Gly residues" evidence="7">
    <location>
        <begin position="775"/>
        <end position="787"/>
    </location>
</feature>
<dbReference type="InterPro" id="IPR027417">
    <property type="entry name" value="P-loop_NTPase"/>
</dbReference>
<feature type="region of interest" description="Disordered" evidence="7">
    <location>
        <begin position="680"/>
        <end position="725"/>
    </location>
</feature>
<feature type="domain" description="Helicase ATP-binding" evidence="8">
    <location>
        <begin position="96"/>
        <end position="246"/>
    </location>
</feature>
<feature type="region of interest" description="Disordered" evidence="7">
    <location>
        <begin position="509"/>
        <end position="656"/>
    </location>
</feature>
<feature type="compositionally biased region" description="Gly residues" evidence="7">
    <location>
        <begin position="1110"/>
        <end position="1128"/>
    </location>
</feature>
<keyword evidence="9" id="KW-0547">Nucleotide-binding</keyword>
<evidence type="ECO:0000256" key="4">
    <source>
        <dbReference type="ARBA" id="ARBA00034617"/>
    </source>
</evidence>
<dbReference type="GO" id="GO:0005737">
    <property type="term" value="C:cytoplasm"/>
    <property type="evidence" value="ECO:0007669"/>
    <property type="project" value="TreeGrafter"/>
</dbReference>
<keyword evidence="10" id="KW-1185">Reference proteome</keyword>
<comment type="caution">
    <text evidence="9">The sequence shown here is derived from an EMBL/GenBank/DDBJ whole genome shotgun (WGS) entry which is preliminary data.</text>
</comment>
<evidence type="ECO:0000259" key="8">
    <source>
        <dbReference type="PROSITE" id="PS51192"/>
    </source>
</evidence>
<dbReference type="Pfam" id="PF00270">
    <property type="entry name" value="DEAD"/>
    <property type="match status" value="1"/>
</dbReference>
<evidence type="ECO:0000313" key="10">
    <source>
        <dbReference type="Proteomes" id="UP000669903"/>
    </source>
</evidence>
<dbReference type="GO" id="GO:0009378">
    <property type="term" value="F:four-way junction helicase activity"/>
    <property type="evidence" value="ECO:0007669"/>
    <property type="project" value="TreeGrafter"/>
</dbReference>
<proteinExistence type="inferred from homology"/>
<evidence type="ECO:0000313" key="9">
    <source>
        <dbReference type="EMBL" id="KAG5347242.1"/>
    </source>
</evidence>
<feature type="region of interest" description="Disordered" evidence="7">
    <location>
        <begin position="750"/>
        <end position="803"/>
    </location>
</feature>
<sequence>MLRNLSSKILATQNTEIAAIDYELQQIENDLQKLQDHRRLLTQRKEKLRDDPLLKKSFSLSKKNWDNVDFVWSKTHRDVKKRIQDRKATSLQLPTMNAIMSKEDVILIMPTGGGKSLCYQLPAVMSKGITVVVSPLVSLMEDQLHRLRKLNVKATVLCAKADKESIKMTMTALVDKSCPLKLIYFMNKLQKAYELGHLERFAIDEVHCRPRGRPALNPENVGKFTAEARAIKADKAKARQLRRDHRAIIDSDVETFCASAKKARDRAIDLAIEYDQQPLCSVAAVATRELATIAKAVEKSKNIKGDIIRNLWTAYSKLSAALSSVMARSGDGDLAADGGRPDESSGALAWAEEKRRLNQELVLLRSRVAVLEHDRGRSASLCTSGREGAPGMEWDSTMEWSGLDSSTGARSPIRTRSRTAPTKGEEPRPRVTVTEEDLRSPYFRPPLQGVAKQLNPLAAVEDRTAPVGKKSPSNKRRGGTDRVDDEESRIERILERLLPRLLKGMGVVPVMAPPPKAPPAKRKAGQPPASKGEKTAPKTGGKVPGVPPPAARREPSPPSVPPTTGAEGRAADVNEATWAQVVSRAAKKAAAKAAKAETVPPRPPKSLKSAKAPAGPAPKKSGSGGKSSGVARRGSAAVGPQASGKRAPLPKLRSPSSAAITVTCADDKLAERLAGVFADRDDVKVSRPTKTAEIRRRLRGGGQKPSGPSTTTVAERTPSAATTAEAPSVVLDVEMAVVAEVTTAAAREAAGGANVGEGKGHRRGPISNPGESPQLGGGLSGSGGGGQPARARPPADDSHICRGGVHAGRVGTHYLGLTVDGRWGFVEHFDELAPRLGRRADALLGLMPNLRGPNESVRRAYMHALYGAPVWSGKALASRRIKERLHSVQRRLALRICRAYRTYATAMVLAEIPPAEYVADALAETYARVKAIRLRGGIITPGTVDRLRGNARRRVFGEWRATLENSPPTTGVRTVEAILPCLEEWVGRGWGGLSFHATQVLTGHGCFGEYLCRIGKEPNARCHHCDGDRDTAQHTLEACPAWAGERGVLVREIGGDLSLPAVVRAIVGGERAWKAFSSFCERVMSQKEEAERRRKRAPGGRGLPLPPPGGGGDEGGGVVRGGGVGGQHGPRLQPDRSRTGSQLAHARRRDRPTGRKRRRPPLPIPEETEEEEDDEDEHEGDGVRGPSSPVITDGPASPTRGAVTRRRAADPRVAPPPDNG</sequence>
<dbReference type="EC" id="5.6.2.4" evidence="5"/>
<accession>A0A836KEK4</accession>
<dbReference type="EMBL" id="JAANIC010001006">
    <property type="protein sequence ID" value="KAG5347242.1"/>
    <property type="molecule type" value="Genomic_DNA"/>
</dbReference>
<feature type="compositionally biased region" description="Low complexity" evidence="7">
    <location>
        <begin position="714"/>
        <end position="725"/>
    </location>
</feature>
<keyword evidence="9" id="KW-0347">Helicase</keyword>
<evidence type="ECO:0000256" key="2">
    <source>
        <dbReference type="ARBA" id="ARBA00023125"/>
    </source>
</evidence>
<comment type="similarity">
    <text evidence="1">Belongs to the helicase family. RecQ subfamily.</text>
</comment>
<feature type="region of interest" description="Disordered" evidence="7">
    <location>
        <begin position="456"/>
        <end position="488"/>
    </location>
</feature>
<dbReference type="GO" id="GO:0003677">
    <property type="term" value="F:DNA binding"/>
    <property type="evidence" value="ECO:0007669"/>
    <property type="project" value="UniProtKB-KW"/>
</dbReference>
<feature type="compositionally biased region" description="Acidic residues" evidence="7">
    <location>
        <begin position="1166"/>
        <end position="1179"/>
    </location>
</feature>
<comment type="catalytic activity">
    <reaction evidence="4">
        <text>Couples ATP hydrolysis with the unwinding of duplex DNA by translocating in the 3'-5' direction.</text>
        <dbReference type="EC" id="5.6.2.4"/>
    </reaction>
</comment>
<keyword evidence="2" id="KW-0238">DNA-binding</keyword>
<feature type="compositionally biased region" description="Pro residues" evidence="7">
    <location>
        <begin position="545"/>
        <end position="561"/>
    </location>
</feature>
<feature type="non-terminal residue" evidence="9">
    <location>
        <position position="1"/>
    </location>
</feature>
<feature type="compositionally biased region" description="Low complexity" evidence="7">
    <location>
        <begin position="606"/>
        <end position="621"/>
    </location>
</feature>
<feature type="compositionally biased region" description="Basic residues" evidence="7">
    <location>
        <begin position="1145"/>
        <end position="1160"/>
    </location>
</feature>
<keyword evidence="3" id="KW-0413">Isomerase</keyword>
<evidence type="ECO:0000256" key="1">
    <source>
        <dbReference type="ARBA" id="ARBA00005446"/>
    </source>
</evidence>